<evidence type="ECO:0000313" key="8">
    <source>
        <dbReference type="EMBL" id="PVH91257.1"/>
    </source>
</evidence>
<evidence type="ECO:0000256" key="5">
    <source>
        <dbReference type="ARBA" id="ARBA00038359"/>
    </source>
</evidence>
<evidence type="ECO:0000256" key="2">
    <source>
        <dbReference type="ARBA" id="ARBA00022692"/>
    </source>
</evidence>
<dbReference type="OrthoDB" id="5393606at2759"/>
<dbReference type="Pfam" id="PF20684">
    <property type="entry name" value="Fung_rhodopsin"/>
    <property type="match status" value="1"/>
</dbReference>
<feature type="domain" description="Rhodopsin" evidence="7">
    <location>
        <begin position="39"/>
        <end position="289"/>
    </location>
</feature>
<accession>A0A2V1CZP5</accession>
<proteinExistence type="inferred from homology"/>
<keyword evidence="3 6" id="KW-1133">Transmembrane helix</keyword>
<comment type="subcellular location">
    <subcellularLocation>
        <location evidence="1">Membrane</location>
        <topology evidence="1">Multi-pass membrane protein</topology>
    </subcellularLocation>
</comment>
<dbReference type="InterPro" id="IPR049326">
    <property type="entry name" value="Rhodopsin_dom_fungi"/>
</dbReference>
<feature type="transmembrane region" description="Helical" evidence="6">
    <location>
        <begin position="266"/>
        <end position="288"/>
    </location>
</feature>
<keyword evidence="9" id="KW-1185">Reference proteome</keyword>
<comment type="similarity">
    <text evidence="5">Belongs to the SAT4 family.</text>
</comment>
<protein>
    <recommendedName>
        <fullName evidence="7">Rhodopsin domain-containing protein</fullName>
    </recommendedName>
</protein>
<reference evidence="8 9" key="1">
    <citation type="journal article" date="2018" name="Sci. Rep.">
        <title>Comparative genomics provides insights into the lifestyle and reveals functional heterogeneity of dark septate endophytic fungi.</title>
        <authorList>
            <person name="Knapp D.G."/>
            <person name="Nemeth J.B."/>
            <person name="Barry K."/>
            <person name="Hainaut M."/>
            <person name="Henrissat B."/>
            <person name="Johnson J."/>
            <person name="Kuo A."/>
            <person name="Lim J.H.P."/>
            <person name="Lipzen A."/>
            <person name="Nolan M."/>
            <person name="Ohm R.A."/>
            <person name="Tamas L."/>
            <person name="Grigoriev I.V."/>
            <person name="Spatafora J.W."/>
            <person name="Nagy L.G."/>
            <person name="Kovacs G.M."/>
        </authorList>
    </citation>
    <scope>NUCLEOTIDE SEQUENCE [LARGE SCALE GENOMIC DNA]</scope>
    <source>
        <strain evidence="8 9">DSE2036</strain>
    </source>
</reference>
<feature type="transmembrane region" description="Helical" evidence="6">
    <location>
        <begin position="176"/>
        <end position="199"/>
    </location>
</feature>
<sequence>MLLYPPSIVMPIYGIFTAIGIMLTFLRFFVRASISRTRHTRNPFGLDDLFILVGLVIVCTCAAIQFYKSIHGNGGEATSSTTKAHEAIVEYKIDFAMLVIEKPAFGAIKLSLLLFYRGIFGHWSSFQKINNWLMALIMAWTLSFMLADLFLCGAHPEYQWILDQKPNRARCGDKGLLLILFGLTSVITDALVVGLLLLYLRRLRLRFSKRFAAYGVFLLGGTSTLAGILRTIFLCVAYPHGRLTWGYISPPEAKVPPTLKVINPTFWVMMEMLLGLWAANLPTLAPLVRTINNRFRSSTFYRTFSRSDRIDTIKPATALRTTAHLRPLKTWNESYNDSKAMSEEHPLV</sequence>
<keyword evidence="2 6" id="KW-0812">Transmembrane</keyword>
<feature type="transmembrane region" description="Helical" evidence="6">
    <location>
        <begin position="104"/>
        <end position="120"/>
    </location>
</feature>
<dbReference type="InterPro" id="IPR052337">
    <property type="entry name" value="SAT4-like"/>
</dbReference>
<evidence type="ECO:0000256" key="6">
    <source>
        <dbReference type="SAM" id="Phobius"/>
    </source>
</evidence>
<gene>
    <name evidence="8" type="ORF">DM02DRAFT_664184</name>
</gene>
<feature type="transmembrane region" description="Helical" evidence="6">
    <location>
        <begin position="49"/>
        <end position="67"/>
    </location>
</feature>
<feature type="transmembrane region" description="Helical" evidence="6">
    <location>
        <begin position="12"/>
        <end position="29"/>
    </location>
</feature>
<evidence type="ECO:0000313" key="9">
    <source>
        <dbReference type="Proteomes" id="UP000244855"/>
    </source>
</evidence>
<evidence type="ECO:0000256" key="3">
    <source>
        <dbReference type="ARBA" id="ARBA00022989"/>
    </source>
</evidence>
<dbReference type="Proteomes" id="UP000244855">
    <property type="component" value="Unassembled WGS sequence"/>
</dbReference>
<dbReference type="GO" id="GO:0016020">
    <property type="term" value="C:membrane"/>
    <property type="evidence" value="ECO:0007669"/>
    <property type="project" value="UniProtKB-SubCell"/>
</dbReference>
<name>A0A2V1CZP5_9PLEO</name>
<evidence type="ECO:0000256" key="4">
    <source>
        <dbReference type="ARBA" id="ARBA00023136"/>
    </source>
</evidence>
<keyword evidence="4 6" id="KW-0472">Membrane</keyword>
<evidence type="ECO:0000259" key="7">
    <source>
        <dbReference type="Pfam" id="PF20684"/>
    </source>
</evidence>
<dbReference type="EMBL" id="KZ805910">
    <property type="protein sequence ID" value="PVH91257.1"/>
    <property type="molecule type" value="Genomic_DNA"/>
</dbReference>
<feature type="transmembrane region" description="Helical" evidence="6">
    <location>
        <begin position="211"/>
        <end position="239"/>
    </location>
</feature>
<organism evidence="8 9">
    <name type="scientific">Periconia macrospinosa</name>
    <dbReference type="NCBI Taxonomy" id="97972"/>
    <lineage>
        <taxon>Eukaryota</taxon>
        <taxon>Fungi</taxon>
        <taxon>Dikarya</taxon>
        <taxon>Ascomycota</taxon>
        <taxon>Pezizomycotina</taxon>
        <taxon>Dothideomycetes</taxon>
        <taxon>Pleosporomycetidae</taxon>
        <taxon>Pleosporales</taxon>
        <taxon>Massarineae</taxon>
        <taxon>Periconiaceae</taxon>
        <taxon>Periconia</taxon>
    </lineage>
</organism>
<feature type="transmembrane region" description="Helical" evidence="6">
    <location>
        <begin position="132"/>
        <end position="156"/>
    </location>
</feature>
<dbReference type="PANTHER" id="PTHR33048:SF134">
    <property type="entry name" value="INTEGRAL MEMBRANE PROTEIN"/>
    <property type="match status" value="1"/>
</dbReference>
<evidence type="ECO:0000256" key="1">
    <source>
        <dbReference type="ARBA" id="ARBA00004141"/>
    </source>
</evidence>
<dbReference type="PANTHER" id="PTHR33048">
    <property type="entry name" value="PTH11-LIKE INTEGRAL MEMBRANE PROTEIN (AFU_ORTHOLOGUE AFUA_5G11245)"/>
    <property type="match status" value="1"/>
</dbReference>
<dbReference type="AlphaFoldDB" id="A0A2V1CZP5"/>